<organism evidence="6 7">
    <name type="scientific">Candidatus Polarisedimenticola svalbardensis</name>
    <dbReference type="NCBI Taxonomy" id="2886004"/>
    <lineage>
        <taxon>Bacteria</taxon>
        <taxon>Pseudomonadati</taxon>
        <taxon>Acidobacteriota</taxon>
        <taxon>Candidatus Polarisedimenticolia</taxon>
        <taxon>Candidatus Polarisedimenticolales</taxon>
        <taxon>Candidatus Polarisedimenticolaceae</taxon>
        <taxon>Candidatus Polarisedimenticola</taxon>
    </lineage>
</organism>
<name>A0A8J6Y2S6_9BACT</name>
<dbReference type="HAMAP" id="MF_01219">
    <property type="entry name" value="PyrR"/>
    <property type="match status" value="1"/>
</dbReference>
<dbReference type="Gene3D" id="3.40.50.2020">
    <property type="match status" value="1"/>
</dbReference>
<evidence type="ECO:0000259" key="5">
    <source>
        <dbReference type="Pfam" id="PF00156"/>
    </source>
</evidence>
<sequence length="186" mass="20818">MSPPEKSIRVMDADYITRTLSRIAYEILEKNRTLDDLALVGIRSRGVPLARRLAEKLKEITGSEPPVGELDINLYRDDLSRIAYHPVLKTTEIPFEIDDKTVVLVDDVLFTGRTIRSALNAIMDLGRPSWVQLGVLVDRGHRELPVRADYIGKNVATSKTQDVIVRLTEIDDADEVVITDPPEVAS</sequence>
<evidence type="ECO:0000313" key="6">
    <source>
        <dbReference type="EMBL" id="MBD3869443.1"/>
    </source>
</evidence>
<keyword evidence="3 4" id="KW-0804">Transcription</keyword>
<evidence type="ECO:0000256" key="2">
    <source>
        <dbReference type="ARBA" id="ARBA00023015"/>
    </source>
</evidence>
<dbReference type="EMBL" id="JACXWD010000089">
    <property type="protein sequence ID" value="MBD3869443.1"/>
    <property type="molecule type" value="Genomic_DNA"/>
</dbReference>
<dbReference type="NCBIfam" id="NF003547">
    <property type="entry name" value="PRK05205.1-3"/>
    <property type="match status" value="1"/>
</dbReference>
<dbReference type="InterPro" id="IPR023050">
    <property type="entry name" value="PyrR"/>
</dbReference>
<evidence type="ECO:0000313" key="7">
    <source>
        <dbReference type="Proteomes" id="UP000648239"/>
    </source>
</evidence>
<dbReference type="EC" id="2.4.2.9" evidence="4"/>
<dbReference type="PANTHER" id="PTHR11608">
    <property type="entry name" value="BIFUNCTIONAL PROTEIN PYRR"/>
    <property type="match status" value="1"/>
</dbReference>
<proteinExistence type="inferred from homology"/>
<dbReference type="Proteomes" id="UP000648239">
    <property type="component" value="Unassembled WGS sequence"/>
</dbReference>
<reference evidence="6 7" key="1">
    <citation type="submission" date="2020-08" db="EMBL/GenBank/DDBJ databases">
        <title>Acidobacteriota in marine sediments use diverse sulfur dissimilation pathways.</title>
        <authorList>
            <person name="Wasmund K."/>
        </authorList>
    </citation>
    <scope>NUCLEOTIDE SEQUENCE [LARGE SCALE GENOMIC DNA]</scope>
    <source>
        <strain evidence="6">MAG AM4</strain>
    </source>
</reference>
<comment type="function">
    <text evidence="4">Also displays a weak uracil phosphoribosyltransferase activity which is not physiologically significant.</text>
</comment>
<dbReference type="FunFam" id="3.40.50.2020:FF:000020">
    <property type="entry name" value="Bifunctional protein PyrR"/>
    <property type="match status" value="1"/>
</dbReference>
<dbReference type="NCBIfam" id="NF003549">
    <property type="entry name" value="PRK05205.1-5"/>
    <property type="match status" value="1"/>
</dbReference>
<dbReference type="NCBIfam" id="NF003545">
    <property type="entry name" value="PRK05205.1-1"/>
    <property type="match status" value="1"/>
</dbReference>
<gene>
    <name evidence="4 6" type="primary">pyrR</name>
    <name evidence="6" type="ORF">IFK94_15080</name>
</gene>
<dbReference type="SUPFAM" id="SSF53271">
    <property type="entry name" value="PRTase-like"/>
    <property type="match status" value="1"/>
</dbReference>
<dbReference type="InterPro" id="IPR029057">
    <property type="entry name" value="PRTase-like"/>
</dbReference>
<feature type="short sequence motif" description="PRPP-binding" evidence="4">
    <location>
        <begin position="102"/>
        <end position="114"/>
    </location>
</feature>
<evidence type="ECO:0000256" key="4">
    <source>
        <dbReference type="HAMAP-Rule" id="MF_01219"/>
    </source>
</evidence>
<comment type="similarity">
    <text evidence="1 4">Belongs to the purine/pyrimidine phosphoribosyltransferase family. PyrR subfamily.</text>
</comment>
<dbReference type="Pfam" id="PF00156">
    <property type="entry name" value="Pribosyltran"/>
    <property type="match status" value="1"/>
</dbReference>
<accession>A0A8J6Y2S6</accession>
<keyword evidence="4 6" id="KW-0808">Transferase</keyword>
<dbReference type="GO" id="GO:0004845">
    <property type="term" value="F:uracil phosphoribosyltransferase activity"/>
    <property type="evidence" value="ECO:0007669"/>
    <property type="project" value="UniProtKB-UniRule"/>
</dbReference>
<comment type="caution">
    <text evidence="6">The sequence shown here is derived from an EMBL/GenBank/DDBJ whole genome shotgun (WGS) entry which is preliminary data.</text>
</comment>
<dbReference type="CDD" id="cd06223">
    <property type="entry name" value="PRTases_typeI"/>
    <property type="match status" value="1"/>
</dbReference>
<keyword evidence="4 6" id="KW-0328">Glycosyltransferase</keyword>
<dbReference type="AlphaFoldDB" id="A0A8J6Y2S6"/>
<protein>
    <recommendedName>
        <fullName evidence="4">Bifunctional protein PyrR</fullName>
    </recommendedName>
    <domain>
        <recommendedName>
            <fullName evidence="4">Pyrimidine operon regulatory protein</fullName>
        </recommendedName>
    </domain>
    <domain>
        <recommendedName>
            <fullName evidence="4">Uracil phosphoribosyltransferase</fullName>
            <shortName evidence="4">UPRTase</shortName>
            <ecNumber evidence="4">2.4.2.9</ecNumber>
        </recommendedName>
    </domain>
</protein>
<feature type="domain" description="Phosphoribosyltransferase" evidence="5">
    <location>
        <begin position="19"/>
        <end position="153"/>
    </location>
</feature>
<comment type="function">
    <text evidence="4">Regulates the transcription of the pyrimidine nucleotide (pyr) operon in response to exogenous pyrimidines.</text>
</comment>
<dbReference type="GO" id="GO:0006355">
    <property type="term" value="P:regulation of DNA-templated transcription"/>
    <property type="evidence" value="ECO:0007669"/>
    <property type="project" value="UniProtKB-UniRule"/>
</dbReference>
<evidence type="ECO:0000256" key="3">
    <source>
        <dbReference type="ARBA" id="ARBA00023163"/>
    </source>
</evidence>
<keyword evidence="2 4" id="KW-0805">Transcription regulation</keyword>
<comment type="catalytic activity">
    <reaction evidence="4">
        <text>UMP + diphosphate = 5-phospho-alpha-D-ribose 1-diphosphate + uracil</text>
        <dbReference type="Rhea" id="RHEA:13017"/>
        <dbReference type="ChEBI" id="CHEBI:17568"/>
        <dbReference type="ChEBI" id="CHEBI:33019"/>
        <dbReference type="ChEBI" id="CHEBI:57865"/>
        <dbReference type="ChEBI" id="CHEBI:58017"/>
        <dbReference type="EC" id="2.4.2.9"/>
    </reaction>
</comment>
<evidence type="ECO:0000256" key="1">
    <source>
        <dbReference type="ARBA" id="ARBA00005565"/>
    </source>
</evidence>
<dbReference type="PANTHER" id="PTHR11608:SF0">
    <property type="entry name" value="BIFUNCTIONAL PROTEIN PYRR"/>
    <property type="match status" value="1"/>
</dbReference>
<dbReference type="InterPro" id="IPR000836">
    <property type="entry name" value="PRTase_dom"/>
</dbReference>
<dbReference type="NCBIfam" id="NF003548">
    <property type="entry name" value="PRK05205.1-4"/>
    <property type="match status" value="1"/>
</dbReference>
<dbReference type="InterPro" id="IPR050137">
    <property type="entry name" value="PyrR_bifunctional"/>
</dbReference>